<feature type="compositionally biased region" description="Basic residues" evidence="1">
    <location>
        <begin position="27"/>
        <end position="40"/>
    </location>
</feature>
<keyword evidence="3" id="KW-1185">Reference proteome</keyword>
<comment type="caution">
    <text evidence="2">The sequence shown here is derived from an EMBL/GenBank/DDBJ whole genome shotgun (WGS) entry which is preliminary data.</text>
</comment>
<feature type="compositionally biased region" description="Polar residues" evidence="1">
    <location>
        <begin position="66"/>
        <end position="78"/>
    </location>
</feature>
<evidence type="ECO:0000256" key="1">
    <source>
        <dbReference type="SAM" id="MobiDB-lite"/>
    </source>
</evidence>
<evidence type="ECO:0000313" key="2">
    <source>
        <dbReference type="EMBL" id="KAF2835407.1"/>
    </source>
</evidence>
<accession>A0A9P4VN77</accession>
<dbReference type="PANTHER" id="PTHR37540">
    <property type="entry name" value="TRANSCRIPTION FACTOR (ACR-2), PUTATIVE-RELATED-RELATED"/>
    <property type="match status" value="1"/>
</dbReference>
<organism evidence="2 3">
    <name type="scientific">Patellaria atrata CBS 101060</name>
    <dbReference type="NCBI Taxonomy" id="1346257"/>
    <lineage>
        <taxon>Eukaryota</taxon>
        <taxon>Fungi</taxon>
        <taxon>Dikarya</taxon>
        <taxon>Ascomycota</taxon>
        <taxon>Pezizomycotina</taxon>
        <taxon>Dothideomycetes</taxon>
        <taxon>Dothideomycetes incertae sedis</taxon>
        <taxon>Patellariales</taxon>
        <taxon>Patellariaceae</taxon>
        <taxon>Patellaria</taxon>
    </lineage>
</organism>
<dbReference type="EMBL" id="MU006109">
    <property type="protein sequence ID" value="KAF2835407.1"/>
    <property type="molecule type" value="Genomic_DNA"/>
</dbReference>
<dbReference type="OrthoDB" id="4159781at2759"/>
<feature type="compositionally biased region" description="Basic and acidic residues" evidence="1">
    <location>
        <begin position="100"/>
        <end position="117"/>
    </location>
</feature>
<dbReference type="PANTHER" id="PTHR37540:SF5">
    <property type="entry name" value="TRANSCRIPTION FACTOR DOMAIN-CONTAINING PROTEIN"/>
    <property type="match status" value="1"/>
</dbReference>
<name>A0A9P4VN77_9PEZI</name>
<feature type="region of interest" description="Disordered" evidence="1">
    <location>
        <begin position="27"/>
        <end position="117"/>
    </location>
</feature>
<evidence type="ECO:0000313" key="3">
    <source>
        <dbReference type="Proteomes" id="UP000799429"/>
    </source>
</evidence>
<dbReference type="AlphaFoldDB" id="A0A9P4VN77"/>
<feature type="compositionally biased region" description="Polar residues" evidence="1">
    <location>
        <begin position="41"/>
        <end position="58"/>
    </location>
</feature>
<reference evidence="2" key="1">
    <citation type="journal article" date="2020" name="Stud. Mycol.">
        <title>101 Dothideomycetes genomes: a test case for predicting lifestyles and emergence of pathogens.</title>
        <authorList>
            <person name="Haridas S."/>
            <person name="Albert R."/>
            <person name="Binder M."/>
            <person name="Bloem J."/>
            <person name="Labutti K."/>
            <person name="Salamov A."/>
            <person name="Andreopoulos B."/>
            <person name="Baker S."/>
            <person name="Barry K."/>
            <person name="Bills G."/>
            <person name="Bluhm B."/>
            <person name="Cannon C."/>
            <person name="Castanera R."/>
            <person name="Culley D."/>
            <person name="Daum C."/>
            <person name="Ezra D."/>
            <person name="Gonzalez J."/>
            <person name="Henrissat B."/>
            <person name="Kuo A."/>
            <person name="Liang C."/>
            <person name="Lipzen A."/>
            <person name="Lutzoni F."/>
            <person name="Magnuson J."/>
            <person name="Mondo S."/>
            <person name="Nolan M."/>
            <person name="Ohm R."/>
            <person name="Pangilinan J."/>
            <person name="Park H.-J."/>
            <person name="Ramirez L."/>
            <person name="Alfaro M."/>
            <person name="Sun H."/>
            <person name="Tritt A."/>
            <person name="Yoshinaga Y."/>
            <person name="Zwiers L.-H."/>
            <person name="Turgeon B."/>
            <person name="Goodwin S."/>
            <person name="Spatafora J."/>
            <person name="Crous P."/>
            <person name="Grigoriev I."/>
        </authorList>
    </citation>
    <scope>NUCLEOTIDE SEQUENCE</scope>
    <source>
        <strain evidence="2">CBS 101060</strain>
    </source>
</reference>
<dbReference type="Proteomes" id="UP000799429">
    <property type="component" value="Unassembled WGS sequence"/>
</dbReference>
<gene>
    <name evidence="2" type="ORF">M501DRAFT_999166</name>
</gene>
<sequence>MVLLAFVDQSVPGSHKDEEARRLVRSHAMRDFRHRQRTKHAGTNATAGKGSKPTQTGSALHEGLNKGNQNRSPQSQKASCGVEHPQSNRQRKANGRKLRPRDANVTRKGDTSAEETTRGEHCCRFSTKCTKAGCRDLWKPPRPIPAGGFFTIDRSEKSISAPRFNALMEMLVYYVDFLHINLETGAPVPACSPIKAYWSLAAARSESLLFACCLVYRCHMDSSRDSVANDFLVYQTSAIRRIQQDLQNPETASSDETIGTVLCLCSAENMLGGSNLLTHIRGLQNMAELRGGLDHLSESGNHLREMIMLQDILNAACNSQAPFFFEVENPQLTKPYTHPHDVRYCFDNPLWVSTATRPGCCDNIIASELADSLMSSLAATNSLYRRSELPLDSSTVPSPSYTTPELTHSLTKPTTLKTLRIEICRLASIIHNRAASHLIPHHDRINHPVLQALHAVCRKTTLEDWTDLPFVYIWILLTGGAAAGGRPERRLFMAELIRASLGVGLNYWGEYVRFAMGFLWIQKAIRGEVFPVGRCEEVVEEGWTGPLDLGWEDPLDEWVPPLPFC</sequence>
<feature type="compositionally biased region" description="Basic residues" evidence="1">
    <location>
        <begin position="89"/>
        <end position="99"/>
    </location>
</feature>
<protein>
    <submittedName>
        <fullName evidence="2">Uncharacterized protein</fullName>
    </submittedName>
</protein>
<proteinExistence type="predicted"/>